<dbReference type="PANTHER" id="PTHR13315:SF4">
    <property type="entry name" value="METALLOPHOSPHOESTERASE, ISOFORM E"/>
    <property type="match status" value="1"/>
</dbReference>
<dbReference type="GO" id="GO:0005783">
    <property type="term" value="C:endoplasmic reticulum"/>
    <property type="evidence" value="ECO:0007669"/>
    <property type="project" value="TreeGrafter"/>
</dbReference>
<feature type="transmembrane region" description="Helical" evidence="3">
    <location>
        <begin position="835"/>
        <end position="853"/>
    </location>
</feature>
<protein>
    <recommendedName>
        <fullName evidence="6">Calcineurin-like phosphoesterase domain-containing protein</fullName>
    </recommendedName>
</protein>
<dbReference type="InterPro" id="IPR033308">
    <property type="entry name" value="PGAP5/Cdc1/Ted1"/>
</dbReference>
<feature type="region of interest" description="Disordered" evidence="2">
    <location>
        <begin position="883"/>
        <end position="934"/>
    </location>
</feature>
<feature type="non-terminal residue" evidence="4">
    <location>
        <position position="934"/>
    </location>
</feature>
<organism evidence="4 5">
    <name type="scientific">Entomortierella chlamydospora</name>
    <dbReference type="NCBI Taxonomy" id="101097"/>
    <lineage>
        <taxon>Eukaryota</taxon>
        <taxon>Fungi</taxon>
        <taxon>Fungi incertae sedis</taxon>
        <taxon>Mucoromycota</taxon>
        <taxon>Mortierellomycotina</taxon>
        <taxon>Mortierellomycetes</taxon>
        <taxon>Mortierellales</taxon>
        <taxon>Mortierellaceae</taxon>
        <taxon>Entomortierella</taxon>
    </lineage>
</organism>
<dbReference type="GO" id="GO:0006506">
    <property type="term" value="P:GPI anchor biosynthetic process"/>
    <property type="evidence" value="ECO:0007669"/>
    <property type="project" value="InterPro"/>
</dbReference>
<proteinExistence type="predicted"/>
<name>A0A9P6SYF2_9FUNG</name>
<comment type="caution">
    <text evidence="4">The sequence shown here is derived from an EMBL/GenBank/DDBJ whole genome shotgun (WGS) entry which is preliminary data.</text>
</comment>
<evidence type="ECO:0000256" key="1">
    <source>
        <dbReference type="ARBA" id="ARBA00023136"/>
    </source>
</evidence>
<sequence length="934" mass="104979">MLAPNVDYMKTIRAFIGHVDNISGVALEIERNHIAVQHGVLSFFDLASSLTKTYKLPLAVVIPDSFIVYRCFLSDSGMSISRLCGILYQYKQAFEAFELEQQLQYDLLVQSQMSSQGMTSDGQAPPVPEPVDIPGYSREYVILFNSFVMDVCNLLWRNRAFNKTDKNAQGFLVDSHTIAQTKQICVDGGLSISNMFSVTHSSVMSGYSARFLKSLEDQQNIPADKRLIAPASVPALKDMVARGGLNITFEDYRVQYLDYLEQKGFDGPPYAQFPFIHLHFSTFFKMTSYDRVPTNDEDTLSPYQTPTLSSSSLSPSLRRSNGIFPDLTNAIRARASSFVCDLSGSTFRSKNSSSTSVRNGNSNLNMDTPLLQLQAHDPSSSSSLSTSPLPLNTPPLQRSNSSQSNDSDSRRQRIISNHSAHVRLLRTIWLVALLVGEHGVYWAMINRCSWPENSSWDNSEEALKERYRVAIVADPQLTDWMSYNQTGLLLALVETYTDIFMKRSFHRMHASLRPDAVLFLGDLNDGGRASFGEVFENNKYRFFEKVFETKSTAWNQKPIIMDAGSNTTPEEGSSYESTSITGHYRQLVEIPSDAAEREAIRKSGKSVRLYVAGNHDIGFGDTLVKPAMIRYKQEFGSVNYEVNVGNHSFVVLDTLALSSKVPRIREEAQHFLEEVSNESIKFPRILFTHVPLFRRDTTYCGDARESDQLILNESGEQYQNMVSSILSREILRGIKPDIVFSGDDHDWCEIAHSLDGTLTPEVTLRTFSFSQGTLQPGFVMLSLYNPDHKTRNVSPMASASLGQPFYTSDSYNSVARSSDSTTFVYEECMMPNQMLIYKCYIALLGFTVSLVLIQRFRWIMWGRRHLAERSVLVRWRDSMSASSYSDALPRGSTTASALSTQPEDNAFVGEDPELRSDGEYPNSFEDEAGQSKKT</sequence>
<dbReference type="Proteomes" id="UP000703661">
    <property type="component" value="Unassembled WGS sequence"/>
</dbReference>
<accession>A0A9P6SYF2</accession>
<evidence type="ECO:0008006" key="6">
    <source>
        <dbReference type="Google" id="ProtNLM"/>
    </source>
</evidence>
<dbReference type="PANTHER" id="PTHR13315">
    <property type="entry name" value="METALLO PHOSPHOESTERASE RELATED"/>
    <property type="match status" value="1"/>
</dbReference>
<feature type="compositionally biased region" description="Low complexity" evidence="2">
    <location>
        <begin position="378"/>
        <end position="406"/>
    </location>
</feature>
<feature type="compositionally biased region" description="Polar residues" evidence="2">
    <location>
        <begin position="883"/>
        <end position="903"/>
    </location>
</feature>
<keyword evidence="5" id="KW-1185">Reference proteome</keyword>
<dbReference type="AlphaFoldDB" id="A0A9P6SYF2"/>
<keyword evidence="3" id="KW-1133">Transmembrane helix</keyword>
<dbReference type="InterPro" id="IPR029052">
    <property type="entry name" value="Metallo-depent_PP-like"/>
</dbReference>
<evidence type="ECO:0000256" key="3">
    <source>
        <dbReference type="SAM" id="Phobius"/>
    </source>
</evidence>
<evidence type="ECO:0000313" key="4">
    <source>
        <dbReference type="EMBL" id="KAG0011311.1"/>
    </source>
</evidence>
<reference evidence="4" key="1">
    <citation type="journal article" date="2020" name="Fungal Divers.">
        <title>Resolving the Mortierellaceae phylogeny through synthesis of multi-gene phylogenetics and phylogenomics.</title>
        <authorList>
            <person name="Vandepol N."/>
            <person name="Liber J."/>
            <person name="Desiro A."/>
            <person name="Na H."/>
            <person name="Kennedy M."/>
            <person name="Barry K."/>
            <person name="Grigoriev I.V."/>
            <person name="Miller A.N."/>
            <person name="O'Donnell K."/>
            <person name="Stajich J.E."/>
            <person name="Bonito G."/>
        </authorList>
    </citation>
    <scope>NUCLEOTIDE SEQUENCE</scope>
    <source>
        <strain evidence="4">NRRL 2769</strain>
    </source>
</reference>
<dbReference type="EMBL" id="JAAAID010001171">
    <property type="protein sequence ID" value="KAG0011311.1"/>
    <property type="molecule type" value="Genomic_DNA"/>
</dbReference>
<evidence type="ECO:0000256" key="2">
    <source>
        <dbReference type="SAM" id="MobiDB-lite"/>
    </source>
</evidence>
<dbReference type="GO" id="GO:0016020">
    <property type="term" value="C:membrane"/>
    <property type="evidence" value="ECO:0007669"/>
    <property type="project" value="GOC"/>
</dbReference>
<gene>
    <name evidence="4" type="ORF">BGZ80_000784</name>
</gene>
<dbReference type="SUPFAM" id="SSF56300">
    <property type="entry name" value="Metallo-dependent phosphatases"/>
    <property type="match status" value="1"/>
</dbReference>
<evidence type="ECO:0000313" key="5">
    <source>
        <dbReference type="Proteomes" id="UP000703661"/>
    </source>
</evidence>
<keyword evidence="3" id="KW-0812">Transmembrane</keyword>
<feature type="region of interest" description="Disordered" evidence="2">
    <location>
        <begin position="344"/>
        <end position="411"/>
    </location>
</feature>
<keyword evidence="1 3" id="KW-0472">Membrane</keyword>
<feature type="compositionally biased region" description="Low complexity" evidence="2">
    <location>
        <begin position="344"/>
        <end position="360"/>
    </location>
</feature>
<dbReference type="Gene3D" id="3.60.21.10">
    <property type="match status" value="1"/>
</dbReference>